<sequence length="291" mass="34618">MELNLKKVDIVTKISKEDFIKNYYKKQKPVVVKQFTKEWSAYKKWDLDYIKEVAGNKSVPLYDDRPIDPKAKFNSPHAYMRMDKYINLLKNKPTKYRIFLWNIFKEVPNLQKDFKYPNLGVTFLKSIPTLFFGGYNSYTFMHYDIDLANIFHFHFEGKKECILFDQSQSKYLYKVPNSLIAHRGIDFSKPDIKKWPALKNAKGYITELEHGDMLYIPEGYWHYMKYITPGFSMSLRSLATHPKNLTHALYNFTVMIPLENLMRKTLGEKWMNWKNKKAKEDTDEIIKNIAV</sequence>
<dbReference type="SUPFAM" id="SSF51197">
    <property type="entry name" value="Clavaminate synthase-like"/>
    <property type="match status" value="1"/>
</dbReference>
<evidence type="ECO:0000259" key="1">
    <source>
        <dbReference type="PROSITE" id="PS51184"/>
    </source>
</evidence>
<evidence type="ECO:0000313" key="2">
    <source>
        <dbReference type="EMBL" id="NIJ45827.1"/>
    </source>
</evidence>
<organism evidence="2 3">
    <name type="scientific">Wenyingzhuangia heitensis</name>
    <dbReference type="NCBI Taxonomy" id="1487859"/>
    <lineage>
        <taxon>Bacteria</taxon>
        <taxon>Pseudomonadati</taxon>
        <taxon>Bacteroidota</taxon>
        <taxon>Flavobacteriia</taxon>
        <taxon>Flavobacteriales</taxon>
        <taxon>Flavobacteriaceae</taxon>
        <taxon>Wenyingzhuangia</taxon>
    </lineage>
</organism>
<evidence type="ECO:0000313" key="3">
    <source>
        <dbReference type="Proteomes" id="UP000745859"/>
    </source>
</evidence>
<dbReference type="PANTHER" id="PTHR12461">
    <property type="entry name" value="HYPOXIA-INDUCIBLE FACTOR 1 ALPHA INHIBITOR-RELATED"/>
    <property type="match status" value="1"/>
</dbReference>
<name>A0ABX0UFP0_9FLAO</name>
<dbReference type="Proteomes" id="UP000745859">
    <property type="component" value="Unassembled WGS sequence"/>
</dbReference>
<proteinExistence type="predicted"/>
<reference evidence="2 3" key="1">
    <citation type="submission" date="2020-03" db="EMBL/GenBank/DDBJ databases">
        <title>Genomic Encyclopedia of Type Strains, Phase IV (KMG-IV): sequencing the most valuable type-strain genomes for metagenomic binning, comparative biology and taxonomic classification.</title>
        <authorList>
            <person name="Goeker M."/>
        </authorList>
    </citation>
    <scope>NUCLEOTIDE SEQUENCE [LARGE SCALE GENOMIC DNA]</scope>
    <source>
        <strain evidence="2 3">DSM 101599</strain>
    </source>
</reference>
<dbReference type="EMBL" id="JAASQL010000003">
    <property type="protein sequence ID" value="NIJ45827.1"/>
    <property type="molecule type" value="Genomic_DNA"/>
</dbReference>
<feature type="domain" description="JmjC" evidence="1">
    <location>
        <begin position="96"/>
        <end position="256"/>
    </location>
</feature>
<dbReference type="RefSeq" id="WP_167188681.1">
    <property type="nucleotide sequence ID" value="NZ_JAASQL010000003.1"/>
</dbReference>
<dbReference type="InterPro" id="IPR041667">
    <property type="entry name" value="Cupin_8"/>
</dbReference>
<accession>A0ABX0UFP0</accession>
<protein>
    <recommendedName>
        <fullName evidence="1">JmjC domain-containing protein</fullName>
    </recommendedName>
</protein>
<keyword evidence="3" id="KW-1185">Reference proteome</keyword>
<dbReference type="Gene3D" id="2.60.120.650">
    <property type="entry name" value="Cupin"/>
    <property type="match status" value="1"/>
</dbReference>
<dbReference type="Pfam" id="PF13621">
    <property type="entry name" value="Cupin_8"/>
    <property type="match status" value="1"/>
</dbReference>
<gene>
    <name evidence="2" type="ORF">FHR24_002298</name>
</gene>
<dbReference type="SMART" id="SM00558">
    <property type="entry name" value="JmjC"/>
    <property type="match status" value="1"/>
</dbReference>
<dbReference type="PROSITE" id="PS51184">
    <property type="entry name" value="JMJC"/>
    <property type="match status" value="1"/>
</dbReference>
<comment type="caution">
    <text evidence="2">The sequence shown here is derived from an EMBL/GenBank/DDBJ whole genome shotgun (WGS) entry which is preliminary data.</text>
</comment>
<dbReference type="PANTHER" id="PTHR12461:SF105">
    <property type="entry name" value="HYPOXIA-INDUCIBLE FACTOR 1-ALPHA INHIBITOR"/>
    <property type="match status" value="1"/>
</dbReference>
<dbReference type="InterPro" id="IPR003347">
    <property type="entry name" value="JmjC_dom"/>
</dbReference>